<sequence>MGINGLLGLIVFALDVWAIASIFSAKVETGQKVLWIALVLILPLIGFIIWYFAGPKPAK</sequence>
<dbReference type="InterPro" id="IPR027379">
    <property type="entry name" value="CLS_N"/>
</dbReference>
<dbReference type="Pfam" id="PF13396">
    <property type="entry name" value="PLDc_N"/>
    <property type="match status" value="1"/>
</dbReference>
<keyword evidence="5 6" id="KW-0472">Membrane</keyword>
<evidence type="ECO:0000313" key="8">
    <source>
        <dbReference type="EMBL" id="PTX57763.1"/>
    </source>
</evidence>
<organism evidence="8 9">
    <name type="scientific">Litoreibacter ponti</name>
    <dbReference type="NCBI Taxonomy" id="1510457"/>
    <lineage>
        <taxon>Bacteria</taxon>
        <taxon>Pseudomonadati</taxon>
        <taxon>Pseudomonadota</taxon>
        <taxon>Alphaproteobacteria</taxon>
        <taxon>Rhodobacterales</taxon>
        <taxon>Roseobacteraceae</taxon>
        <taxon>Litoreibacter</taxon>
    </lineage>
</organism>
<dbReference type="RefSeq" id="WP_107845834.1">
    <property type="nucleotide sequence ID" value="NZ_QBKS01000001.1"/>
</dbReference>
<keyword evidence="9" id="KW-1185">Reference proteome</keyword>
<evidence type="ECO:0000256" key="2">
    <source>
        <dbReference type="ARBA" id="ARBA00022475"/>
    </source>
</evidence>
<proteinExistence type="predicted"/>
<comment type="subcellular location">
    <subcellularLocation>
        <location evidence="1">Cell membrane</location>
        <topology evidence="1">Multi-pass membrane protein</topology>
    </subcellularLocation>
</comment>
<gene>
    <name evidence="8" type="ORF">C8N43_2435</name>
</gene>
<keyword evidence="4 6" id="KW-1133">Transmembrane helix</keyword>
<feature type="transmembrane region" description="Helical" evidence="6">
    <location>
        <begin position="34"/>
        <end position="53"/>
    </location>
</feature>
<dbReference type="AlphaFoldDB" id="A0A2T6BNU9"/>
<dbReference type="OrthoDB" id="8455471at2"/>
<dbReference type="GO" id="GO:0005886">
    <property type="term" value="C:plasma membrane"/>
    <property type="evidence" value="ECO:0007669"/>
    <property type="project" value="UniProtKB-SubCell"/>
</dbReference>
<evidence type="ECO:0000256" key="5">
    <source>
        <dbReference type="ARBA" id="ARBA00023136"/>
    </source>
</evidence>
<comment type="caution">
    <text evidence="8">The sequence shown here is derived from an EMBL/GenBank/DDBJ whole genome shotgun (WGS) entry which is preliminary data.</text>
</comment>
<reference evidence="8 9" key="1">
    <citation type="submission" date="2018-04" db="EMBL/GenBank/DDBJ databases">
        <title>Genomic Encyclopedia of Archaeal and Bacterial Type Strains, Phase II (KMG-II): from individual species to whole genera.</title>
        <authorList>
            <person name="Goeker M."/>
        </authorList>
    </citation>
    <scope>NUCLEOTIDE SEQUENCE [LARGE SCALE GENOMIC DNA]</scope>
    <source>
        <strain evidence="8 9">DSM 100977</strain>
    </source>
</reference>
<name>A0A2T6BNU9_9RHOB</name>
<accession>A0A2T6BNU9</accession>
<keyword evidence="2" id="KW-1003">Cell membrane</keyword>
<evidence type="ECO:0000259" key="7">
    <source>
        <dbReference type="Pfam" id="PF13396"/>
    </source>
</evidence>
<evidence type="ECO:0000256" key="3">
    <source>
        <dbReference type="ARBA" id="ARBA00022692"/>
    </source>
</evidence>
<evidence type="ECO:0000256" key="4">
    <source>
        <dbReference type="ARBA" id="ARBA00022989"/>
    </source>
</evidence>
<keyword evidence="3 6" id="KW-0812">Transmembrane</keyword>
<evidence type="ECO:0000256" key="1">
    <source>
        <dbReference type="ARBA" id="ARBA00004651"/>
    </source>
</evidence>
<evidence type="ECO:0000256" key="6">
    <source>
        <dbReference type="SAM" id="Phobius"/>
    </source>
</evidence>
<evidence type="ECO:0000313" key="9">
    <source>
        <dbReference type="Proteomes" id="UP000243978"/>
    </source>
</evidence>
<feature type="domain" description="Cardiolipin synthase N-terminal" evidence="7">
    <location>
        <begin position="13"/>
        <end position="55"/>
    </location>
</feature>
<dbReference type="Proteomes" id="UP000243978">
    <property type="component" value="Unassembled WGS sequence"/>
</dbReference>
<dbReference type="EMBL" id="QBKS01000001">
    <property type="protein sequence ID" value="PTX57763.1"/>
    <property type="molecule type" value="Genomic_DNA"/>
</dbReference>
<protein>
    <submittedName>
        <fullName evidence="8">Phospholipase D-like protein</fullName>
    </submittedName>
</protein>